<name>A0A3N2E0J9_9GAMM</name>
<proteinExistence type="predicted"/>
<dbReference type="SUPFAM" id="SSF51182">
    <property type="entry name" value="RmlC-like cupins"/>
    <property type="match status" value="1"/>
</dbReference>
<dbReference type="InterPro" id="IPR024060">
    <property type="entry name" value="Ureidoglycolate_lyase_dom_sf"/>
</dbReference>
<dbReference type="GO" id="GO:0006144">
    <property type="term" value="P:purine nucleobase metabolic process"/>
    <property type="evidence" value="ECO:0007669"/>
    <property type="project" value="UniProtKB-KW"/>
</dbReference>
<dbReference type="PANTHER" id="PTHR21221">
    <property type="entry name" value="UREIDOGLYCOLATE HYDROLASE"/>
    <property type="match status" value="1"/>
</dbReference>
<dbReference type="GO" id="GO:0050385">
    <property type="term" value="F:ureidoglycolate lyase activity"/>
    <property type="evidence" value="ECO:0007669"/>
    <property type="project" value="UniProtKB-EC"/>
</dbReference>
<dbReference type="NCBIfam" id="NF009932">
    <property type="entry name" value="PRK13395.1"/>
    <property type="match status" value="1"/>
</dbReference>
<dbReference type="InterPro" id="IPR047233">
    <property type="entry name" value="UAH_cupin"/>
</dbReference>
<dbReference type="InterPro" id="IPR011051">
    <property type="entry name" value="RmlC_Cupin_sf"/>
</dbReference>
<dbReference type="Proteomes" id="UP000275394">
    <property type="component" value="Unassembled WGS sequence"/>
</dbReference>
<dbReference type="GO" id="GO:0000256">
    <property type="term" value="P:allantoin catabolic process"/>
    <property type="evidence" value="ECO:0007669"/>
    <property type="project" value="InterPro"/>
</dbReference>
<evidence type="ECO:0000256" key="1">
    <source>
        <dbReference type="ARBA" id="ARBA00011738"/>
    </source>
</evidence>
<organism evidence="5 6">
    <name type="scientific">Sinobacterium caligoides</name>
    <dbReference type="NCBI Taxonomy" id="933926"/>
    <lineage>
        <taxon>Bacteria</taxon>
        <taxon>Pseudomonadati</taxon>
        <taxon>Pseudomonadota</taxon>
        <taxon>Gammaproteobacteria</taxon>
        <taxon>Cellvibrionales</taxon>
        <taxon>Spongiibacteraceae</taxon>
        <taxon>Sinobacterium</taxon>
    </lineage>
</organism>
<dbReference type="PANTHER" id="PTHR21221:SF1">
    <property type="entry name" value="UREIDOGLYCOLATE LYASE"/>
    <property type="match status" value="1"/>
</dbReference>
<evidence type="ECO:0000313" key="5">
    <source>
        <dbReference type="EMBL" id="ROS05641.1"/>
    </source>
</evidence>
<dbReference type="PIRSF" id="PIRSF017306">
    <property type="entry name" value="Ureidogly_hydro"/>
    <property type="match status" value="1"/>
</dbReference>
<protein>
    <submittedName>
        <fullName evidence="5">Ureidoglycolate lyase</fullName>
    </submittedName>
</protein>
<dbReference type="RefSeq" id="WP_123711535.1">
    <property type="nucleotide sequence ID" value="NZ_RKHR01000003.1"/>
</dbReference>
<dbReference type="Gene3D" id="2.60.120.480">
    <property type="entry name" value="Ureidoglycolate hydrolase"/>
    <property type="match status" value="1"/>
</dbReference>
<evidence type="ECO:0000256" key="2">
    <source>
        <dbReference type="ARBA" id="ARBA00022631"/>
    </source>
</evidence>
<keyword evidence="3 5" id="KW-0456">Lyase</keyword>
<comment type="catalytic activity">
    <reaction evidence="4">
        <text>(S)-ureidoglycolate = urea + glyoxylate</text>
        <dbReference type="Rhea" id="RHEA:11304"/>
        <dbReference type="ChEBI" id="CHEBI:16199"/>
        <dbReference type="ChEBI" id="CHEBI:36655"/>
        <dbReference type="ChEBI" id="CHEBI:57296"/>
        <dbReference type="EC" id="4.3.2.3"/>
    </reaction>
</comment>
<comment type="subunit">
    <text evidence="1">Homodimer.</text>
</comment>
<gene>
    <name evidence="5" type="ORF">EDC56_1187</name>
</gene>
<dbReference type="EMBL" id="RKHR01000003">
    <property type="protein sequence ID" value="ROS05641.1"/>
    <property type="molecule type" value="Genomic_DNA"/>
</dbReference>
<reference evidence="5 6" key="1">
    <citation type="submission" date="2018-11" db="EMBL/GenBank/DDBJ databases">
        <title>Genomic Encyclopedia of Type Strains, Phase IV (KMG-IV): sequencing the most valuable type-strain genomes for metagenomic binning, comparative biology and taxonomic classification.</title>
        <authorList>
            <person name="Goeker M."/>
        </authorList>
    </citation>
    <scope>NUCLEOTIDE SEQUENCE [LARGE SCALE GENOMIC DNA]</scope>
    <source>
        <strain evidence="5 6">DSM 100316</strain>
    </source>
</reference>
<dbReference type="Pfam" id="PF04115">
    <property type="entry name" value="Ureidogly_lyase"/>
    <property type="match status" value="1"/>
</dbReference>
<dbReference type="NCBIfam" id="NF002954">
    <property type="entry name" value="PRK03606.2-5"/>
    <property type="match status" value="1"/>
</dbReference>
<dbReference type="OrthoDB" id="9804602at2"/>
<dbReference type="CDD" id="cd20298">
    <property type="entry name" value="cupin_UAH"/>
    <property type="match status" value="1"/>
</dbReference>
<comment type="caution">
    <text evidence="5">The sequence shown here is derived from an EMBL/GenBank/DDBJ whole genome shotgun (WGS) entry which is preliminary data.</text>
</comment>
<evidence type="ECO:0000313" key="6">
    <source>
        <dbReference type="Proteomes" id="UP000275394"/>
    </source>
</evidence>
<accession>A0A3N2E0J9</accession>
<sequence length="178" mass="19454">MSDTVTTKTLTPRPLTPEAFAPYGDVISIDTAEKVLNINYGNTERYHNLAQVDVAADDGQPLINIFRSRPLPTPIDIKIMERHPLSSQAFIALSGEPFVVVVGKAGEFDENALEAFIAQPGQGVNYHKGTWHHYCLALNKQCDFLVVDRGGEGNNCDEETVQQSIQVAITADARGSNI</sequence>
<dbReference type="AlphaFoldDB" id="A0A3N2E0J9"/>
<evidence type="ECO:0000256" key="3">
    <source>
        <dbReference type="ARBA" id="ARBA00023239"/>
    </source>
</evidence>
<dbReference type="InterPro" id="IPR007247">
    <property type="entry name" value="Ureidogly_lyase"/>
</dbReference>
<keyword evidence="2" id="KW-0659">Purine metabolism</keyword>
<keyword evidence="6" id="KW-1185">Reference proteome</keyword>
<evidence type="ECO:0000256" key="4">
    <source>
        <dbReference type="ARBA" id="ARBA00047684"/>
    </source>
</evidence>
<dbReference type="GO" id="GO:0004848">
    <property type="term" value="F:ureidoglycolate hydrolase activity"/>
    <property type="evidence" value="ECO:0007669"/>
    <property type="project" value="InterPro"/>
</dbReference>